<name>A0A6A4T1U0_SCOMX</name>
<dbReference type="EMBL" id="VEVO01000008">
    <property type="protein sequence ID" value="KAF0039045.1"/>
    <property type="molecule type" value="Genomic_DNA"/>
</dbReference>
<accession>A0A6A4T1U0</accession>
<feature type="transmembrane region" description="Helical" evidence="1">
    <location>
        <begin position="351"/>
        <end position="371"/>
    </location>
</feature>
<protein>
    <recommendedName>
        <fullName evidence="5">Type I cytokine receptor cytokine-binding domain-containing protein</fullName>
    </recommendedName>
</protein>
<organism evidence="3 4">
    <name type="scientific">Scophthalmus maximus</name>
    <name type="common">Turbot</name>
    <name type="synonym">Psetta maxima</name>
    <dbReference type="NCBI Taxonomy" id="52904"/>
    <lineage>
        <taxon>Eukaryota</taxon>
        <taxon>Metazoa</taxon>
        <taxon>Chordata</taxon>
        <taxon>Craniata</taxon>
        <taxon>Vertebrata</taxon>
        <taxon>Euteleostomi</taxon>
        <taxon>Actinopterygii</taxon>
        <taxon>Neopterygii</taxon>
        <taxon>Teleostei</taxon>
        <taxon>Neoteleostei</taxon>
        <taxon>Acanthomorphata</taxon>
        <taxon>Carangaria</taxon>
        <taxon>Pleuronectiformes</taxon>
        <taxon>Pleuronectoidei</taxon>
        <taxon>Scophthalmidae</taxon>
        <taxon>Scophthalmus</taxon>
    </lineage>
</organism>
<dbReference type="InterPro" id="IPR036116">
    <property type="entry name" value="FN3_sf"/>
</dbReference>
<dbReference type="InterPro" id="IPR003961">
    <property type="entry name" value="FN3_dom"/>
</dbReference>
<evidence type="ECO:0000256" key="1">
    <source>
        <dbReference type="SAM" id="Phobius"/>
    </source>
</evidence>
<feature type="chain" id="PRO_5025374312" description="Type I cytokine receptor cytokine-binding domain-containing protein" evidence="2">
    <location>
        <begin position="17"/>
        <end position="440"/>
    </location>
</feature>
<sequence length="440" mass="50453">MLRNVALLVFGRLLLAVDSRAGQVLPPQNMSLLWMNDFEPEVTWAPPQHSVANCTYQVFKKTTKRDNDYDLPSPPWKSVVVMEGGFLQVSVKTVCGGKRSEPTVLNVTYPEMVKNVQCYILSSKHAHCSWESANPTAVVHFFYRLVEENLSTSVHDDSPSPRLRECPMSNYKERAGTGCVLQVTLKQGILIVFNGTVNKVPFRNTFRRMPLDHVKPPPLNWTVIKTGKRFLISWIPPDIKPLFGKYIINYTECDKIKIKTIANVEETSAELALLPHCQYRIAMKAQYETFSTPWGDEEHFGTRIISSPNCHNLGTFSAIFLKTITSVNGVRAKSELGLSVKYKFPMTLLRWYIFIFWRTIILAVVYIWLLYKWDCKALNIPRKEILNWRLFQAQLTSSLILVNTTVNTPKRTTFFRQWQPSNTDSAIKEPFDCSEETVLS</sequence>
<comment type="caution">
    <text evidence="3">The sequence shown here is derived from an EMBL/GenBank/DDBJ whole genome shotgun (WGS) entry which is preliminary data.</text>
</comment>
<dbReference type="SUPFAM" id="SSF49265">
    <property type="entry name" value="Fibronectin type III"/>
    <property type="match status" value="2"/>
</dbReference>
<keyword evidence="1" id="KW-1133">Transmembrane helix</keyword>
<evidence type="ECO:0000313" key="4">
    <source>
        <dbReference type="Proteomes" id="UP000438429"/>
    </source>
</evidence>
<gene>
    <name evidence="3" type="ORF">F2P81_009529</name>
</gene>
<evidence type="ECO:0000256" key="2">
    <source>
        <dbReference type="SAM" id="SignalP"/>
    </source>
</evidence>
<proteinExistence type="predicted"/>
<dbReference type="CDD" id="cd00063">
    <property type="entry name" value="FN3"/>
    <property type="match status" value="1"/>
</dbReference>
<dbReference type="InterPro" id="IPR013783">
    <property type="entry name" value="Ig-like_fold"/>
</dbReference>
<feature type="signal peptide" evidence="2">
    <location>
        <begin position="1"/>
        <end position="16"/>
    </location>
</feature>
<dbReference type="Gene3D" id="2.60.40.10">
    <property type="entry name" value="Immunoglobulins"/>
    <property type="match status" value="1"/>
</dbReference>
<evidence type="ECO:0008006" key="5">
    <source>
        <dbReference type="Google" id="ProtNLM"/>
    </source>
</evidence>
<dbReference type="AlphaFoldDB" id="A0A6A4T1U0"/>
<keyword evidence="1" id="KW-0472">Membrane</keyword>
<keyword evidence="2" id="KW-0732">Signal</keyword>
<dbReference type="Proteomes" id="UP000438429">
    <property type="component" value="Unassembled WGS sequence"/>
</dbReference>
<evidence type="ECO:0000313" key="3">
    <source>
        <dbReference type="EMBL" id="KAF0039045.1"/>
    </source>
</evidence>
<keyword evidence="1" id="KW-0812">Transmembrane</keyword>
<reference evidence="3 4" key="1">
    <citation type="submission" date="2019-06" db="EMBL/GenBank/DDBJ databases">
        <title>Draft genomes of female and male turbot (Scophthalmus maximus).</title>
        <authorList>
            <person name="Xu H."/>
            <person name="Xu X.-W."/>
            <person name="Shao C."/>
            <person name="Chen S."/>
        </authorList>
    </citation>
    <scope>NUCLEOTIDE SEQUENCE [LARGE SCALE GENOMIC DNA]</scope>
    <source>
        <strain evidence="3">Ysfricsl-2016a</strain>
        <tissue evidence="3">Blood</tissue>
    </source>
</reference>